<protein>
    <recommendedName>
        <fullName evidence="3">HipA-like C-terminal domain-containing protein</fullName>
    </recommendedName>
</protein>
<dbReference type="AlphaFoldDB" id="A0A6N4UX08"/>
<gene>
    <name evidence="4" type="ORF">MALV_30970</name>
</gene>
<dbReference type="GO" id="GO:0016301">
    <property type="term" value="F:kinase activity"/>
    <property type="evidence" value="ECO:0007669"/>
    <property type="project" value="UniProtKB-KW"/>
</dbReference>
<dbReference type="Proteomes" id="UP000466906">
    <property type="component" value="Chromosome"/>
</dbReference>
<accession>A0A6N4UX08</accession>
<name>A0A6N4UX08_9MYCO</name>
<reference evidence="4 5" key="1">
    <citation type="journal article" date="2019" name="Emerg. Microbes Infect.">
        <title>Comprehensive subspecies identification of 175 nontuberculous mycobacteria species based on 7547 genomic profiles.</title>
        <authorList>
            <person name="Matsumoto Y."/>
            <person name="Kinjo T."/>
            <person name="Motooka D."/>
            <person name="Nabeya D."/>
            <person name="Jung N."/>
            <person name="Uechi K."/>
            <person name="Horii T."/>
            <person name="Iida T."/>
            <person name="Fujita J."/>
            <person name="Nakamura S."/>
        </authorList>
    </citation>
    <scope>NUCLEOTIDE SEQUENCE [LARGE SCALE GENOMIC DNA]</scope>
    <source>
        <strain evidence="4 5">JCM 12272</strain>
    </source>
</reference>
<evidence type="ECO:0000313" key="4">
    <source>
        <dbReference type="EMBL" id="BBX27972.1"/>
    </source>
</evidence>
<evidence type="ECO:0000313" key="5">
    <source>
        <dbReference type="Proteomes" id="UP000466906"/>
    </source>
</evidence>
<organism evidence="4 5">
    <name type="scientific">Mycolicibacterium alvei</name>
    <dbReference type="NCBI Taxonomy" id="67081"/>
    <lineage>
        <taxon>Bacteria</taxon>
        <taxon>Bacillati</taxon>
        <taxon>Actinomycetota</taxon>
        <taxon>Actinomycetes</taxon>
        <taxon>Mycobacteriales</taxon>
        <taxon>Mycobacteriaceae</taxon>
        <taxon>Mycolicibacterium</taxon>
    </lineage>
</organism>
<evidence type="ECO:0000256" key="2">
    <source>
        <dbReference type="ARBA" id="ARBA00022777"/>
    </source>
</evidence>
<dbReference type="Pfam" id="PF07804">
    <property type="entry name" value="HipA_C"/>
    <property type="match status" value="1"/>
</dbReference>
<dbReference type="KEGG" id="malv:MALV_30970"/>
<dbReference type="EMBL" id="AP022565">
    <property type="protein sequence ID" value="BBX27972.1"/>
    <property type="molecule type" value="Genomic_DNA"/>
</dbReference>
<keyword evidence="5" id="KW-1185">Reference proteome</keyword>
<keyword evidence="2" id="KW-0418">Kinase</keyword>
<feature type="domain" description="HipA-like C-terminal" evidence="3">
    <location>
        <begin position="17"/>
        <end position="89"/>
    </location>
</feature>
<proteinExistence type="predicted"/>
<evidence type="ECO:0000256" key="1">
    <source>
        <dbReference type="ARBA" id="ARBA00022679"/>
    </source>
</evidence>
<dbReference type="InterPro" id="IPR012893">
    <property type="entry name" value="HipA-like_C"/>
</dbReference>
<sequence length="103" mass="11326">MAVMHHFSDIGVGGGSKVAATAELLKTVVFSWRIGNGDLHGKNLSIYDPDGVWQPTPAYDLLCTQPYAVDELVGAAYDWPDRCVQIGFDDRRTELLAEMPRTS</sequence>
<keyword evidence="1" id="KW-0808">Transferase</keyword>
<evidence type="ECO:0000259" key="3">
    <source>
        <dbReference type="Pfam" id="PF07804"/>
    </source>
</evidence>